<dbReference type="AlphaFoldDB" id="A0A1H6A8N8"/>
<protein>
    <submittedName>
        <fullName evidence="1">Uncharacterized conserved protein, DUF433 family</fullName>
    </submittedName>
</protein>
<dbReference type="InterPro" id="IPR007367">
    <property type="entry name" value="DUF433"/>
</dbReference>
<dbReference type="EMBL" id="FNVA01000005">
    <property type="protein sequence ID" value="SEG44417.1"/>
    <property type="molecule type" value="Genomic_DNA"/>
</dbReference>
<proteinExistence type="predicted"/>
<dbReference type="Pfam" id="PF04255">
    <property type="entry name" value="DUF433"/>
    <property type="match status" value="1"/>
</dbReference>
<sequence length="211" mass="23488">MYDAPAYSVVQAAHYVGLPTATLRDWVGPRGLIMTPKPKNLSFNNLAEAHVLRAMRRHHKLPMQGIRKALEQLALIHGTPHPLLDESFRTDGVSLCIEEEGRVVNLTRKLQTEMREFVDLYCDRIQRQDGQAAKLYPFIKNESADAPRHISISPVIAFGRPVLADTGISTAVIAGRFMADDSITDLAQEYAVEIGALEDAIRWEMLKGKAA</sequence>
<gene>
    <name evidence="1" type="ORF">SAMN05421819_2965</name>
</gene>
<dbReference type="Proteomes" id="UP000236728">
    <property type="component" value="Unassembled WGS sequence"/>
</dbReference>
<reference evidence="1 2" key="1">
    <citation type="submission" date="2016-10" db="EMBL/GenBank/DDBJ databases">
        <authorList>
            <person name="de Groot N.N."/>
        </authorList>
    </citation>
    <scope>NUCLEOTIDE SEQUENCE [LARGE SCALE GENOMIC DNA]</scope>
    <source>
        <strain evidence="1 2">DSM 22489</strain>
    </source>
</reference>
<organism evidence="1 2">
    <name type="scientific">Bryocella elongata</name>
    <dbReference type="NCBI Taxonomy" id="863522"/>
    <lineage>
        <taxon>Bacteria</taxon>
        <taxon>Pseudomonadati</taxon>
        <taxon>Acidobacteriota</taxon>
        <taxon>Terriglobia</taxon>
        <taxon>Terriglobales</taxon>
        <taxon>Acidobacteriaceae</taxon>
        <taxon>Bryocella</taxon>
    </lineage>
</organism>
<evidence type="ECO:0000313" key="2">
    <source>
        <dbReference type="Proteomes" id="UP000236728"/>
    </source>
</evidence>
<keyword evidence="2" id="KW-1185">Reference proteome</keyword>
<accession>A0A1H6A8N8</accession>
<name>A0A1H6A8N8_9BACT</name>
<evidence type="ECO:0000313" key="1">
    <source>
        <dbReference type="EMBL" id="SEG44417.1"/>
    </source>
</evidence>